<comment type="subunit">
    <text evidence="17">At low DSF concentrations, interacts with RpfF.</text>
</comment>
<feature type="domain" description="PAC" evidence="25">
    <location>
        <begin position="270"/>
        <end position="322"/>
    </location>
</feature>
<evidence type="ECO:0000256" key="1">
    <source>
        <dbReference type="ARBA" id="ARBA00000085"/>
    </source>
</evidence>
<dbReference type="SMART" id="SM00086">
    <property type="entry name" value="PAC"/>
    <property type="match status" value="3"/>
</dbReference>
<dbReference type="PROSITE" id="PS50112">
    <property type="entry name" value="PAS"/>
    <property type="match status" value="3"/>
</dbReference>
<reference evidence="27 28" key="1">
    <citation type="submission" date="2019-09" db="EMBL/GenBank/DDBJ databases">
        <title>Hydrogenophaga aromatica sp. nov., isolated from a para-xylene-degrading enrichment culture.</title>
        <authorList>
            <person name="Tancsics A."/>
            <person name="Banerjee S."/>
        </authorList>
    </citation>
    <scope>NUCLEOTIDE SEQUENCE [LARGE SCALE GENOMIC DNA]</scope>
    <source>
        <strain evidence="27 28">D2P1</strain>
    </source>
</reference>
<comment type="subcellular location">
    <subcellularLocation>
        <location evidence="2">Cell membrane</location>
        <topology evidence="2">Multi-pass membrane protein</topology>
    </subcellularLocation>
</comment>
<dbReference type="InterPro" id="IPR036097">
    <property type="entry name" value="HisK_dim/P_sf"/>
</dbReference>
<dbReference type="EC" id="2.7.13.3" evidence="3"/>
<dbReference type="Proteomes" id="UP000545507">
    <property type="component" value="Unassembled WGS sequence"/>
</dbReference>
<protein>
    <recommendedName>
        <fullName evidence="18">Sensory/regulatory protein RpfC</fullName>
        <ecNumber evidence="3">2.7.13.3</ecNumber>
    </recommendedName>
    <alternativeName>
        <fullName evidence="19">Virulence sensor protein BvgS</fullName>
    </alternativeName>
</protein>
<keyword evidence="13" id="KW-0902">Two-component regulatory system</keyword>
<dbReference type="FunFam" id="3.30.565.10:FF:000010">
    <property type="entry name" value="Sensor histidine kinase RcsC"/>
    <property type="match status" value="1"/>
</dbReference>
<comment type="catalytic activity">
    <reaction evidence="1">
        <text>ATP + protein L-histidine = ADP + protein N-phospho-L-histidine.</text>
        <dbReference type="EC" id="2.7.13.3"/>
    </reaction>
</comment>
<dbReference type="Gene3D" id="3.30.450.20">
    <property type="entry name" value="PAS domain"/>
    <property type="match status" value="4"/>
</dbReference>
<gene>
    <name evidence="27" type="ORF">F3K02_09925</name>
</gene>
<feature type="domain" description="PAC" evidence="25">
    <location>
        <begin position="144"/>
        <end position="195"/>
    </location>
</feature>
<dbReference type="InterPro" id="IPR013655">
    <property type="entry name" value="PAS_fold_3"/>
</dbReference>
<dbReference type="PANTHER" id="PTHR45339">
    <property type="entry name" value="HYBRID SIGNAL TRANSDUCTION HISTIDINE KINASE J"/>
    <property type="match status" value="1"/>
</dbReference>
<keyword evidence="4" id="KW-1003">Cell membrane</keyword>
<dbReference type="SMART" id="SM00387">
    <property type="entry name" value="HATPase_c"/>
    <property type="match status" value="1"/>
</dbReference>
<feature type="domain" description="Response regulatory" evidence="23">
    <location>
        <begin position="1007"/>
        <end position="1124"/>
    </location>
</feature>
<keyword evidence="28" id="KW-1185">Reference proteome</keyword>
<evidence type="ECO:0000259" key="25">
    <source>
        <dbReference type="PROSITE" id="PS50113"/>
    </source>
</evidence>
<evidence type="ECO:0000256" key="2">
    <source>
        <dbReference type="ARBA" id="ARBA00004651"/>
    </source>
</evidence>
<evidence type="ECO:0000256" key="21">
    <source>
        <dbReference type="PROSITE-ProRule" id="PRU00169"/>
    </source>
</evidence>
<dbReference type="InterPro" id="IPR036890">
    <property type="entry name" value="HATPase_C_sf"/>
</dbReference>
<dbReference type="PROSITE" id="PS50110">
    <property type="entry name" value="RESPONSE_REGULATORY"/>
    <property type="match status" value="1"/>
</dbReference>
<dbReference type="InterPro" id="IPR003594">
    <property type="entry name" value="HATPase_dom"/>
</dbReference>
<evidence type="ECO:0000259" key="23">
    <source>
        <dbReference type="PROSITE" id="PS50110"/>
    </source>
</evidence>
<comment type="function">
    <text evidence="16">Member of the two-component regulatory system BvgS/BvgA. Phosphorylates BvgA via a four-step phosphorelay in response to environmental signals.</text>
</comment>
<dbReference type="SUPFAM" id="SSF52172">
    <property type="entry name" value="CheY-like"/>
    <property type="match status" value="1"/>
</dbReference>
<dbReference type="Pfam" id="PF13426">
    <property type="entry name" value="PAS_9"/>
    <property type="match status" value="1"/>
</dbReference>
<dbReference type="CDD" id="cd00082">
    <property type="entry name" value="HisKA"/>
    <property type="match status" value="1"/>
</dbReference>
<feature type="modified residue" description="Phosphohistidine" evidence="20">
    <location>
        <position position="1199"/>
    </location>
</feature>
<dbReference type="EMBL" id="VYGV01000007">
    <property type="protein sequence ID" value="NWF45561.1"/>
    <property type="molecule type" value="Genomic_DNA"/>
</dbReference>
<evidence type="ECO:0000256" key="7">
    <source>
        <dbReference type="ARBA" id="ARBA00022692"/>
    </source>
</evidence>
<keyword evidence="5 21" id="KW-0597">Phosphoprotein</keyword>
<dbReference type="FunFam" id="1.10.287.130:FF:000002">
    <property type="entry name" value="Two-component osmosensing histidine kinase"/>
    <property type="match status" value="1"/>
</dbReference>
<dbReference type="GO" id="GO:0000155">
    <property type="term" value="F:phosphorelay sensor kinase activity"/>
    <property type="evidence" value="ECO:0007669"/>
    <property type="project" value="InterPro"/>
</dbReference>
<dbReference type="InterPro" id="IPR000700">
    <property type="entry name" value="PAS-assoc_C"/>
</dbReference>
<keyword evidence="8" id="KW-0732">Signal</keyword>
<evidence type="ECO:0000256" key="3">
    <source>
        <dbReference type="ARBA" id="ARBA00012438"/>
    </source>
</evidence>
<dbReference type="PROSITE" id="PS50113">
    <property type="entry name" value="PAC"/>
    <property type="match status" value="3"/>
</dbReference>
<evidence type="ECO:0000256" key="17">
    <source>
        <dbReference type="ARBA" id="ARBA00064003"/>
    </source>
</evidence>
<dbReference type="Gene3D" id="1.10.287.130">
    <property type="match status" value="1"/>
</dbReference>
<evidence type="ECO:0000256" key="11">
    <source>
        <dbReference type="ARBA" id="ARBA00022840"/>
    </source>
</evidence>
<dbReference type="CDD" id="cd00130">
    <property type="entry name" value="PAS"/>
    <property type="match status" value="4"/>
</dbReference>
<dbReference type="PROSITE" id="PS50894">
    <property type="entry name" value="HPT"/>
    <property type="match status" value="1"/>
</dbReference>
<dbReference type="Pfam" id="PF08447">
    <property type="entry name" value="PAS_3"/>
    <property type="match status" value="1"/>
</dbReference>
<dbReference type="InterPro" id="IPR035965">
    <property type="entry name" value="PAS-like_dom_sf"/>
</dbReference>
<keyword evidence="14" id="KW-0843">Virulence</keyword>
<evidence type="ECO:0000256" key="12">
    <source>
        <dbReference type="ARBA" id="ARBA00022989"/>
    </source>
</evidence>
<dbReference type="SMART" id="SM00091">
    <property type="entry name" value="PAS"/>
    <property type="match status" value="3"/>
</dbReference>
<dbReference type="CDD" id="cd16922">
    <property type="entry name" value="HATPase_EvgS-ArcB-TorS-like"/>
    <property type="match status" value="1"/>
</dbReference>
<evidence type="ECO:0000256" key="20">
    <source>
        <dbReference type="PROSITE-ProRule" id="PRU00110"/>
    </source>
</evidence>
<evidence type="ECO:0000313" key="27">
    <source>
        <dbReference type="EMBL" id="NWF45561.1"/>
    </source>
</evidence>
<dbReference type="SMART" id="SM00388">
    <property type="entry name" value="HisKA"/>
    <property type="match status" value="1"/>
</dbReference>
<evidence type="ECO:0000259" key="24">
    <source>
        <dbReference type="PROSITE" id="PS50112"/>
    </source>
</evidence>
<evidence type="ECO:0000313" key="28">
    <source>
        <dbReference type="Proteomes" id="UP000545507"/>
    </source>
</evidence>
<dbReference type="InterPro" id="IPR001789">
    <property type="entry name" value="Sig_transdc_resp-reg_receiver"/>
</dbReference>
<evidence type="ECO:0000256" key="5">
    <source>
        <dbReference type="ARBA" id="ARBA00022553"/>
    </source>
</evidence>
<keyword evidence="6" id="KW-0808">Transferase</keyword>
<evidence type="ECO:0000259" key="26">
    <source>
        <dbReference type="PROSITE" id="PS50894"/>
    </source>
</evidence>
<comment type="caution">
    <text evidence="27">The sequence shown here is derived from an EMBL/GenBank/DDBJ whole genome shotgun (WGS) entry which is preliminary data.</text>
</comment>
<dbReference type="InterPro" id="IPR013656">
    <property type="entry name" value="PAS_4"/>
</dbReference>
<dbReference type="PRINTS" id="PR00344">
    <property type="entry name" value="BCTRLSENSOR"/>
</dbReference>
<dbReference type="InterPro" id="IPR001610">
    <property type="entry name" value="PAC"/>
</dbReference>
<evidence type="ECO:0000256" key="16">
    <source>
        <dbReference type="ARBA" id="ARBA00058004"/>
    </source>
</evidence>
<dbReference type="InterPro" id="IPR036641">
    <property type="entry name" value="HPT_dom_sf"/>
</dbReference>
<dbReference type="Gene3D" id="3.40.50.2300">
    <property type="match status" value="1"/>
</dbReference>
<evidence type="ECO:0000256" key="8">
    <source>
        <dbReference type="ARBA" id="ARBA00022729"/>
    </source>
</evidence>
<evidence type="ECO:0000256" key="13">
    <source>
        <dbReference type="ARBA" id="ARBA00023012"/>
    </source>
</evidence>
<dbReference type="InterPro" id="IPR000014">
    <property type="entry name" value="PAS"/>
</dbReference>
<proteinExistence type="predicted"/>
<dbReference type="CDD" id="cd17546">
    <property type="entry name" value="REC_hyHK_CKI1_RcsC-like"/>
    <property type="match status" value="1"/>
</dbReference>
<dbReference type="Gene3D" id="1.20.120.160">
    <property type="entry name" value="HPT domain"/>
    <property type="match status" value="1"/>
</dbReference>
<keyword evidence="9" id="KW-0547">Nucleotide-binding</keyword>
<keyword evidence="15" id="KW-0472">Membrane</keyword>
<feature type="domain" description="PAS" evidence="24">
    <location>
        <begin position="323"/>
        <end position="393"/>
    </location>
</feature>
<dbReference type="InterPro" id="IPR005467">
    <property type="entry name" value="His_kinase_dom"/>
</dbReference>
<evidence type="ECO:0000256" key="14">
    <source>
        <dbReference type="ARBA" id="ARBA00023026"/>
    </source>
</evidence>
<dbReference type="Pfam" id="PF00072">
    <property type="entry name" value="Response_reg"/>
    <property type="match status" value="1"/>
</dbReference>
<name>A0A7Y8GVC3_9BURK</name>
<dbReference type="GO" id="GO:0005524">
    <property type="term" value="F:ATP binding"/>
    <property type="evidence" value="ECO:0007669"/>
    <property type="project" value="UniProtKB-KW"/>
</dbReference>
<dbReference type="NCBIfam" id="TIGR00229">
    <property type="entry name" value="sensory_box"/>
    <property type="match status" value="3"/>
</dbReference>
<keyword evidence="12" id="KW-1133">Transmembrane helix</keyword>
<accession>A0A7Y8GVC3</accession>
<feature type="modified residue" description="4-aspartylphosphate" evidence="21">
    <location>
        <position position="1056"/>
    </location>
</feature>
<evidence type="ECO:0000256" key="9">
    <source>
        <dbReference type="ARBA" id="ARBA00022741"/>
    </source>
</evidence>
<dbReference type="Pfam" id="PF01627">
    <property type="entry name" value="Hpt"/>
    <property type="match status" value="1"/>
</dbReference>
<dbReference type="InterPro" id="IPR008207">
    <property type="entry name" value="Sig_transdc_His_kin_Hpt_dom"/>
</dbReference>
<keyword evidence="11" id="KW-0067">ATP-binding</keyword>
<feature type="domain" description="PAS" evidence="24">
    <location>
        <begin position="71"/>
        <end position="115"/>
    </location>
</feature>
<dbReference type="SUPFAM" id="SSF47226">
    <property type="entry name" value="Histidine-containing phosphotransfer domain, HPT domain"/>
    <property type="match status" value="1"/>
</dbReference>
<dbReference type="SUPFAM" id="SSF55874">
    <property type="entry name" value="ATPase domain of HSP90 chaperone/DNA topoisomerase II/histidine kinase"/>
    <property type="match status" value="1"/>
</dbReference>
<evidence type="ECO:0000256" key="15">
    <source>
        <dbReference type="ARBA" id="ARBA00023136"/>
    </source>
</evidence>
<feature type="domain" description="PAC" evidence="25">
    <location>
        <begin position="513"/>
        <end position="567"/>
    </location>
</feature>
<evidence type="ECO:0000256" key="6">
    <source>
        <dbReference type="ARBA" id="ARBA00022679"/>
    </source>
</evidence>
<dbReference type="GO" id="GO:0005886">
    <property type="term" value="C:plasma membrane"/>
    <property type="evidence" value="ECO:0007669"/>
    <property type="project" value="UniProtKB-SubCell"/>
</dbReference>
<dbReference type="Pfam" id="PF00512">
    <property type="entry name" value="HisKA"/>
    <property type="match status" value="1"/>
</dbReference>
<dbReference type="InterPro" id="IPR011006">
    <property type="entry name" value="CheY-like_superfamily"/>
</dbReference>
<sequence>MPVLPSDANPSRQARIAALVDTLHDVEQQLQALTADEIDTVANRAGSNLLLAARNPAVAAALRAEQASLRSAELLQAVADGTPDVVCVKDLQGRYLLCNKALADFTGRTVEQILGCDDRDLYDAAEAAQIVENDRTLFATGEVHTSEKWLTGVSGRRIFKSTRAPYRNARGEVIGVIGVARDITDERLAEQALRDSKAMLDMAGRSAKVGGWTFDVVQRRLHWSDMVAGLHDEPAGYSPSMEQGLAAFAPEHRAAVQAAVQRCIASGTPYDLEAEKVSATGRRFWVRTIGEAVRDAEGRIVRIQGALQDITERKLAALETQKLAQRLSNTLESISDAFFTVDRDWRFTYINREAERLWARARDTMLGRVLWDIYPEGVGTVFDRCYQRAMGGETGVTFEAFYPALQAWFGVDCHPTDDGLSVYFRDVTATRAARQQLNLLEASVAQLNDVVIITEPAPELQHGRRIVFVNDAFMRLTGYAREDVIGRSPGLLDGPSTDAAELARIRDAVDRFAPVHAELMRTTKDGREYAVEIDITPVATAGEGFTHFVSVIRDISERRRSEQALLELNAGLEERVRHRTLELEQARELAEQANRAKSAFLATMSHEIRTPMNGVVGMIDVLEEGRLDPEQRELVKTARESAYALMAIVDDVLDFSKIEAGQFDIDHEPMDVTAVVEGVSDALYPLAVNQGVGLHLYTDPRLPPGMLGDAARLRQVLMNLVGNAIKFSHGLSRPGSVSLRALRLAGPAGDDTLALEVSDNGIGMDADTQARLFSPFTQADASTTRRFGGTGLGLSISHRLLTLMGGEVAVRSAAGEGSTFTVRLPIVRVPADNDPNPIPMPQPLAGLPCLVVGAAAGPAADLADYLIHAGAATTCLQTVAQAQAWLRRVDPGRCVVVIADAKDATEGSDPMLAACRAVGSERPELVPAFVVIERGSQRRPRRQTSDPMWLYGECLHRAKFLHCVALAGRLQPAEAPVEPPPAGVDAATVPRHAAPQPDASRHEAKPLILVAEDNEINQRVLAQQLSLLGYRSEMVANGAEALACWRQRGHALLLTDLHMPIMDGYTLAAAVRAEEGGGPRMPIIALTANALREEELRCHQAGMDVYLSKPVRLAQLKSTIDAWLQPTSTPSSGAAADEVASSTASPPVDLGVLADLLGDDPQGVQDVLAAFRAGTAGSALAMAQAHAGGEVQTMSDLAHKLKSTARAIGAARLGQICADIEATAVTHPSPHISVLDPLMADFEIELRAVHAFLDQR</sequence>
<organism evidence="27 28">
    <name type="scientific">Hydrogenophaga aromaticivorans</name>
    <dbReference type="NCBI Taxonomy" id="2610898"/>
    <lineage>
        <taxon>Bacteria</taxon>
        <taxon>Pseudomonadati</taxon>
        <taxon>Pseudomonadota</taxon>
        <taxon>Betaproteobacteria</taxon>
        <taxon>Burkholderiales</taxon>
        <taxon>Comamonadaceae</taxon>
        <taxon>Hydrogenophaga</taxon>
    </lineage>
</organism>
<dbReference type="SMART" id="SM00448">
    <property type="entry name" value="REC"/>
    <property type="match status" value="1"/>
</dbReference>
<dbReference type="Pfam" id="PF02518">
    <property type="entry name" value="HATPase_c"/>
    <property type="match status" value="1"/>
</dbReference>
<feature type="domain" description="HPt" evidence="26">
    <location>
        <begin position="1160"/>
        <end position="1249"/>
    </location>
</feature>
<evidence type="ECO:0000256" key="4">
    <source>
        <dbReference type="ARBA" id="ARBA00022475"/>
    </source>
</evidence>
<dbReference type="PROSITE" id="PS50109">
    <property type="entry name" value="HIS_KIN"/>
    <property type="match status" value="1"/>
</dbReference>
<dbReference type="Pfam" id="PF08448">
    <property type="entry name" value="PAS_4"/>
    <property type="match status" value="2"/>
</dbReference>
<evidence type="ECO:0000256" key="18">
    <source>
        <dbReference type="ARBA" id="ARBA00068150"/>
    </source>
</evidence>
<dbReference type="Gene3D" id="2.10.70.100">
    <property type="match status" value="1"/>
</dbReference>
<dbReference type="InterPro" id="IPR004358">
    <property type="entry name" value="Sig_transdc_His_kin-like_C"/>
</dbReference>
<dbReference type="InterPro" id="IPR003661">
    <property type="entry name" value="HisK_dim/P_dom"/>
</dbReference>
<feature type="domain" description="PAS" evidence="24">
    <location>
        <begin position="463"/>
        <end position="488"/>
    </location>
</feature>
<evidence type="ECO:0000256" key="10">
    <source>
        <dbReference type="ARBA" id="ARBA00022777"/>
    </source>
</evidence>
<dbReference type="SUPFAM" id="SSF55785">
    <property type="entry name" value="PYP-like sensor domain (PAS domain)"/>
    <property type="match status" value="4"/>
</dbReference>
<evidence type="ECO:0000259" key="22">
    <source>
        <dbReference type="PROSITE" id="PS50109"/>
    </source>
</evidence>
<keyword evidence="7" id="KW-0812">Transmembrane</keyword>
<dbReference type="Gene3D" id="3.30.565.10">
    <property type="entry name" value="Histidine kinase-like ATPase, C-terminal domain"/>
    <property type="match status" value="1"/>
</dbReference>
<keyword evidence="10" id="KW-0418">Kinase</keyword>
<dbReference type="PANTHER" id="PTHR45339:SF1">
    <property type="entry name" value="HYBRID SIGNAL TRANSDUCTION HISTIDINE KINASE J"/>
    <property type="match status" value="1"/>
</dbReference>
<feature type="domain" description="Histidine kinase" evidence="22">
    <location>
        <begin position="603"/>
        <end position="828"/>
    </location>
</feature>
<evidence type="ECO:0000256" key="19">
    <source>
        <dbReference type="ARBA" id="ARBA00070152"/>
    </source>
</evidence>
<dbReference type="AlphaFoldDB" id="A0A7Y8GVC3"/>
<dbReference type="SUPFAM" id="SSF47384">
    <property type="entry name" value="Homodimeric domain of signal transducing histidine kinase"/>
    <property type="match status" value="1"/>
</dbReference>